<reference evidence="1" key="1">
    <citation type="journal article" date="2020" name="Stud. Mycol.">
        <title>101 Dothideomycetes genomes: a test case for predicting lifestyles and emergence of pathogens.</title>
        <authorList>
            <person name="Haridas S."/>
            <person name="Albert R."/>
            <person name="Binder M."/>
            <person name="Bloem J."/>
            <person name="Labutti K."/>
            <person name="Salamov A."/>
            <person name="Andreopoulos B."/>
            <person name="Baker S."/>
            <person name="Barry K."/>
            <person name="Bills G."/>
            <person name="Bluhm B."/>
            <person name="Cannon C."/>
            <person name="Castanera R."/>
            <person name="Culley D."/>
            <person name="Daum C."/>
            <person name="Ezra D."/>
            <person name="Gonzalez J."/>
            <person name="Henrissat B."/>
            <person name="Kuo A."/>
            <person name="Liang C."/>
            <person name="Lipzen A."/>
            <person name="Lutzoni F."/>
            <person name="Magnuson J."/>
            <person name="Mondo S."/>
            <person name="Nolan M."/>
            <person name="Ohm R."/>
            <person name="Pangilinan J."/>
            <person name="Park H.-J."/>
            <person name="Ramirez L."/>
            <person name="Alfaro M."/>
            <person name="Sun H."/>
            <person name="Tritt A."/>
            <person name="Yoshinaga Y."/>
            <person name="Zwiers L.-H."/>
            <person name="Turgeon B."/>
            <person name="Goodwin S."/>
            <person name="Spatafora J."/>
            <person name="Crous P."/>
            <person name="Grigoriev I."/>
        </authorList>
    </citation>
    <scope>NUCLEOTIDE SEQUENCE</scope>
    <source>
        <strain evidence="1">CBS 525.71</strain>
    </source>
</reference>
<dbReference type="EMBL" id="MU006711">
    <property type="protein sequence ID" value="KAF2629180.1"/>
    <property type="molecule type" value="Genomic_DNA"/>
</dbReference>
<evidence type="ECO:0000313" key="2">
    <source>
        <dbReference type="Proteomes" id="UP000799754"/>
    </source>
</evidence>
<evidence type="ECO:0000313" key="1">
    <source>
        <dbReference type="EMBL" id="KAF2629180.1"/>
    </source>
</evidence>
<gene>
    <name evidence="1" type="ORF">BU25DRAFT_466322</name>
</gene>
<organism evidence="1 2">
    <name type="scientific">Macroventuria anomochaeta</name>
    <dbReference type="NCBI Taxonomy" id="301207"/>
    <lineage>
        <taxon>Eukaryota</taxon>
        <taxon>Fungi</taxon>
        <taxon>Dikarya</taxon>
        <taxon>Ascomycota</taxon>
        <taxon>Pezizomycotina</taxon>
        <taxon>Dothideomycetes</taxon>
        <taxon>Pleosporomycetidae</taxon>
        <taxon>Pleosporales</taxon>
        <taxon>Pleosporineae</taxon>
        <taxon>Didymellaceae</taxon>
        <taxon>Macroventuria</taxon>
    </lineage>
</organism>
<keyword evidence="1" id="KW-0378">Hydrolase</keyword>
<proteinExistence type="predicted"/>
<dbReference type="Proteomes" id="UP000799754">
    <property type="component" value="Unassembled WGS sequence"/>
</dbReference>
<keyword evidence="2" id="KW-1185">Reference proteome</keyword>
<name>A0ACB6S4J7_9PLEO</name>
<sequence>MHTAIAPSFVCVLTALQYVSAIDVPLKAPLSWDEASEKARNFVSQLKLSEKIGLATGSYGSPPFLPCVGTLAPIERLNYSGLCMSDGPNGVNRADGVSVFASGITVAATWDRRLMHERGLALGEEFRMKGIHVLLGPSTGPMGRHPRGGRNWEGFGPDPYLAGVAMSESVSGIVANGVQTSSKHYIGNEQETQRVPSTRDDGTVIEAISANIDDRTLHELYLWPFANAIRAGTSSVMCAYSRLNQTYSCANSEILKAILKDELAFPGYVVSDWGATHSTVNFAEAGLDLEMPGNVTGSGIPCYFGDELLEAVQANNVSTKRLDDMATRVMTPYFRLNQDMDFPAMDPATGPTFLVTQFGHGSPLARAYAEVPALDVRADHARGIRELGAAGTVLLKNVNGALPLTNETSFALFGNGLPDPTIGSAFVPPRAEDVPEGFEMGALDIGGGSGSMRHTNLVSPLEAIRNKVNALGGRVQLLLDNNEIAAGRFSTIYPTPQVCLLFLKAYASEGTDRPDLNLQWNATMAVESTAALCPNTIVVTHGPGVVLMPWANNENVTAILAAHYPGEEIGNSITDVLWGTVEPSGRLPYSIPMEESDAGPPILILPENTTNPSAWTEDFVEGQMIDYRYFDASPGQEPLYEFGFGLSYTEFEMGESLNARLVVDSLNRYANKSMGIEPGGLVDLWTNVAVVTVNITNSGHRAGAAVPQVYVSLPQDTTPQGTPVKVLRGFSKLYLQPGETQQAKWELMRRDLSYWDVEEREWVIPRGSIYLSSGFSSADLRANTMITNG</sequence>
<protein>
    <submittedName>
        <fullName evidence="1">Glycoside hydrolase family 3 protein</fullName>
    </submittedName>
</protein>
<comment type="caution">
    <text evidence="1">The sequence shown here is derived from an EMBL/GenBank/DDBJ whole genome shotgun (WGS) entry which is preliminary data.</text>
</comment>
<accession>A0ACB6S4J7</accession>